<sequence>MFVKSHVTTVVFDVGNVLVDWNPRYLYRKLFDDSQAMERFLGEVCTSDWNLELDRGRPFAEAVAERVALYPDLADLIRAYDTRWDEMIAGPIAGTVALLERLAARETPLYALTNFSDEKYVETVPRFDFFQRFAGVVVSGRVGLLKPDPAIYRLLLESYGLDPAACIFIDDSAANVEGARAVGMHATRFESPEQVERELRELALL</sequence>
<keyword evidence="2" id="KW-1185">Reference proteome</keyword>
<dbReference type="InterPro" id="IPR036412">
    <property type="entry name" value="HAD-like_sf"/>
</dbReference>
<dbReference type="SFLD" id="SFLDS00003">
    <property type="entry name" value="Haloacid_Dehalogenase"/>
    <property type="match status" value="1"/>
</dbReference>
<reference evidence="1 2" key="1">
    <citation type="journal article" date="2018" name="Appl. Microbiol. Biotechnol.">
        <title>Co-cultivation of the strictly anaerobic methanogen Methanosarcina barkeri with aerobic methanotrophs in an oxygen-limited membrane bioreactor.</title>
        <authorList>
            <person name="In 't Zandt M.H."/>
            <person name="van den Bosch T.J.M."/>
            <person name="Rijkers R."/>
            <person name="van Kessel M.A.H.J."/>
            <person name="Jetten M.S.M."/>
            <person name="Welte C.U."/>
        </authorList>
    </citation>
    <scope>NUCLEOTIDE SEQUENCE [LARGE SCALE GENOMIC DNA]</scope>
    <source>
        <strain evidence="1 2">DSM 17706</strain>
    </source>
</reference>
<protein>
    <submittedName>
        <fullName evidence="1">2-haloalkanoic acid dehalogenase</fullName>
    </submittedName>
</protein>
<name>A0A2U1SSC1_METSR</name>
<dbReference type="RefSeq" id="WP_108916602.1">
    <property type="nucleotide sequence ID" value="NZ_BGJY01000003.1"/>
</dbReference>
<dbReference type="Gene3D" id="3.40.50.1000">
    <property type="entry name" value="HAD superfamily/HAD-like"/>
    <property type="match status" value="1"/>
</dbReference>
<evidence type="ECO:0000313" key="1">
    <source>
        <dbReference type="EMBL" id="PWB94518.1"/>
    </source>
</evidence>
<dbReference type="OrthoDB" id="9807742at2"/>
<dbReference type="SUPFAM" id="SSF56784">
    <property type="entry name" value="HAD-like"/>
    <property type="match status" value="1"/>
</dbReference>
<dbReference type="InterPro" id="IPR023214">
    <property type="entry name" value="HAD_sf"/>
</dbReference>
<dbReference type="SFLD" id="SFLDG01129">
    <property type="entry name" value="C1.5:_HAD__Beta-PGM__Phosphata"/>
    <property type="match status" value="1"/>
</dbReference>
<dbReference type="NCBIfam" id="TIGR01509">
    <property type="entry name" value="HAD-SF-IA-v3"/>
    <property type="match status" value="1"/>
</dbReference>
<dbReference type="PANTHER" id="PTHR43611">
    <property type="entry name" value="ALPHA-D-GLUCOSE 1-PHOSPHATE PHOSPHATASE"/>
    <property type="match status" value="1"/>
</dbReference>
<evidence type="ECO:0000313" key="2">
    <source>
        <dbReference type="Proteomes" id="UP000245137"/>
    </source>
</evidence>
<dbReference type="PANTHER" id="PTHR43611:SF3">
    <property type="entry name" value="FLAVIN MONONUCLEOTIDE HYDROLASE 1, CHLOROPLATIC"/>
    <property type="match status" value="1"/>
</dbReference>
<dbReference type="InterPro" id="IPR006439">
    <property type="entry name" value="HAD-SF_hydro_IA"/>
</dbReference>
<accession>A0A2U1SSC1</accession>
<organism evidence="1 2">
    <name type="scientific">Methylosinus sporium</name>
    <dbReference type="NCBI Taxonomy" id="428"/>
    <lineage>
        <taxon>Bacteria</taxon>
        <taxon>Pseudomonadati</taxon>
        <taxon>Pseudomonadota</taxon>
        <taxon>Alphaproteobacteria</taxon>
        <taxon>Hyphomicrobiales</taxon>
        <taxon>Methylocystaceae</taxon>
        <taxon>Methylosinus</taxon>
    </lineage>
</organism>
<gene>
    <name evidence="1" type="ORF">C5689_07230</name>
</gene>
<dbReference type="CDD" id="cd02603">
    <property type="entry name" value="HAD_sEH-N_like"/>
    <property type="match status" value="1"/>
</dbReference>
<dbReference type="PRINTS" id="PR00413">
    <property type="entry name" value="HADHALOGNASE"/>
</dbReference>
<dbReference type="EMBL" id="PUIV01000007">
    <property type="protein sequence ID" value="PWB94518.1"/>
    <property type="molecule type" value="Genomic_DNA"/>
</dbReference>
<dbReference type="Pfam" id="PF00702">
    <property type="entry name" value="Hydrolase"/>
    <property type="match status" value="1"/>
</dbReference>
<dbReference type="Proteomes" id="UP000245137">
    <property type="component" value="Unassembled WGS sequence"/>
</dbReference>
<dbReference type="AlphaFoldDB" id="A0A2U1SSC1"/>
<dbReference type="Gene3D" id="1.10.150.240">
    <property type="entry name" value="Putative phosphatase, domain 2"/>
    <property type="match status" value="1"/>
</dbReference>
<comment type="caution">
    <text evidence="1">The sequence shown here is derived from an EMBL/GenBank/DDBJ whole genome shotgun (WGS) entry which is preliminary data.</text>
</comment>
<dbReference type="InterPro" id="IPR023198">
    <property type="entry name" value="PGP-like_dom2"/>
</dbReference>
<proteinExistence type="predicted"/>